<feature type="region of interest" description="Disordered" evidence="1">
    <location>
        <begin position="129"/>
        <end position="153"/>
    </location>
</feature>
<dbReference type="EMBL" id="JAKRKC020000001">
    <property type="protein sequence ID" value="MCK2213269.1"/>
    <property type="molecule type" value="Genomic_DNA"/>
</dbReference>
<feature type="chain" id="PRO_5045602807" description="Secreted protein" evidence="2">
    <location>
        <begin position="19"/>
        <end position="294"/>
    </location>
</feature>
<keyword evidence="4" id="KW-1185">Reference proteome</keyword>
<accession>A0ABT0FLY7</accession>
<comment type="caution">
    <text evidence="3">The sequence shown here is derived from an EMBL/GenBank/DDBJ whole genome shotgun (WGS) entry which is preliminary data.</text>
</comment>
<feature type="signal peptide" evidence="2">
    <location>
        <begin position="1"/>
        <end position="18"/>
    </location>
</feature>
<evidence type="ECO:0000313" key="4">
    <source>
        <dbReference type="Proteomes" id="UP001317259"/>
    </source>
</evidence>
<evidence type="ECO:0000256" key="1">
    <source>
        <dbReference type="SAM" id="MobiDB-lite"/>
    </source>
</evidence>
<gene>
    <name evidence="3" type="ORF">MF672_005585</name>
</gene>
<name>A0ABT0FLY7_9ACTN</name>
<proteinExistence type="predicted"/>
<sequence>MYKHAIAAFAAASGLLMAAEPALAESQPVHVTLCGDKDAISINVSPPPPLNGAVTAEDFRELLRAIAAGDWSSATQPMSAAAAPAAASAPAAAQAAADDAEQAKPLSPGRALYEELLGEVRACLGDRQAQAAPGDGPVVPPGTPPAAGAGAYAGADARQPGWLGSPDLAAMLEALVSGPVTCTPGQQAQPGEQAIAPAPVAGVAPTPAAAAPAAAQGPAEARQPLLDAVNLRELVDSVLAGPATCSTSTAAVTTAGAAPTTAGPPPWMPAPAPQKRSFLDSIGLGGLFGGILGG</sequence>
<reference evidence="3 4" key="1">
    <citation type="submission" date="2022-04" db="EMBL/GenBank/DDBJ databases">
        <title>Genome draft of Actinomadura sp. ATCC 31491.</title>
        <authorList>
            <person name="Shi X."/>
            <person name="Du Y."/>
        </authorList>
    </citation>
    <scope>NUCLEOTIDE SEQUENCE [LARGE SCALE GENOMIC DNA]</scope>
    <source>
        <strain evidence="3 4">ATCC 31491</strain>
    </source>
</reference>
<dbReference type="RefSeq" id="WP_242376178.1">
    <property type="nucleotide sequence ID" value="NZ_JAKRKC020000001.1"/>
</dbReference>
<keyword evidence="2" id="KW-0732">Signal</keyword>
<protein>
    <recommendedName>
        <fullName evidence="5">Secreted protein</fullName>
    </recommendedName>
</protein>
<evidence type="ECO:0000313" key="3">
    <source>
        <dbReference type="EMBL" id="MCK2213269.1"/>
    </source>
</evidence>
<evidence type="ECO:0008006" key="5">
    <source>
        <dbReference type="Google" id="ProtNLM"/>
    </source>
</evidence>
<dbReference type="Proteomes" id="UP001317259">
    <property type="component" value="Unassembled WGS sequence"/>
</dbReference>
<organism evidence="3 4">
    <name type="scientific">Actinomadura luzonensis</name>
    <dbReference type="NCBI Taxonomy" id="2805427"/>
    <lineage>
        <taxon>Bacteria</taxon>
        <taxon>Bacillati</taxon>
        <taxon>Actinomycetota</taxon>
        <taxon>Actinomycetes</taxon>
        <taxon>Streptosporangiales</taxon>
        <taxon>Thermomonosporaceae</taxon>
        <taxon>Actinomadura</taxon>
    </lineage>
</organism>
<evidence type="ECO:0000256" key="2">
    <source>
        <dbReference type="SAM" id="SignalP"/>
    </source>
</evidence>